<dbReference type="PROSITE" id="PS00674">
    <property type="entry name" value="AAA"/>
    <property type="match status" value="2"/>
</dbReference>
<dbReference type="InterPro" id="IPR031996">
    <property type="entry name" value="NVL2_nucleolin-bd"/>
</dbReference>
<name>A0AAW1UL87_9CUCU</name>
<feature type="domain" description="AAA+ ATPase" evidence="5">
    <location>
        <begin position="238"/>
        <end position="362"/>
    </location>
</feature>
<keyword evidence="3" id="KW-0067">ATP-binding</keyword>
<evidence type="ECO:0000256" key="1">
    <source>
        <dbReference type="ARBA" id="ARBA00006914"/>
    </source>
</evidence>
<dbReference type="PANTHER" id="PTHR23077:SF171">
    <property type="entry name" value="NUCLEAR VALOSIN-CONTAINING PROTEIN-LIKE"/>
    <property type="match status" value="1"/>
</dbReference>
<comment type="similarity">
    <text evidence="1">Belongs to the AAA ATPase family.</text>
</comment>
<dbReference type="InterPro" id="IPR003959">
    <property type="entry name" value="ATPase_AAA_core"/>
</dbReference>
<dbReference type="GO" id="GO:0005634">
    <property type="term" value="C:nucleus"/>
    <property type="evidence" value="ECO:0007669"/>
    <property type="project" value="TreeGrafter"/>
</dbReference>
<dbReference type="InterPro" id="IPR003593">
    <property type="entry name" value="AAA+_ATPase"/>
</dbReference>
<feature type="region of interest" description="Disordered" evidence="4">
    <location>
        <begin position="422"/>
        <end position="497"/>
    </location>
</feature>
<dbReference type="PANTHER" id="PTHR23077">
    <property type="entry name" value="AAA-FAMILY ATPASE"/>
    <property type="match status" value="1"/>
</dbReference>
<dbReference type="EMBL" id="JARQZJ010000066">
    <property type="protein sequence ID" value="KAK9880820.1"/>
    <property type="molecule type" value="Genomic_DNA"/>
</dbReference>
<dbReference type="InterPro" id="IPR050168">
    <property type="entry name" value="AAA_ATPase_domain"/>
</dbReference>
<organism evidence="6 7">
    <name type="scientific">Henosepilachna vigintioctopunctata</name>
    <dbReference type="NCBI Taxonomy" id="420089"/>
    <lineage>
        <taxon>Eukaryota</taxon>
        <taxon>Metazoa</taxon>
        <taxon>Ecdysozoa</taxon>
        <taxon>Arthropoda</taxon>
        <taxon>Hexapoda</taxon>
        <taxon>Insecta</taxon>
        <taxon>Pterygota</taxon>
        <taxon>Neoptera</taxon>
        <taxon>Endopterygota</taxon>
        <taxon>Coleoptera</taxon>
        <taxon>Polyphaga</taxon>
        <taxon>Cucujiformia</taxon>
        <taxon>Coccinelloidea</taxon>
        <taxon>Coccinellidae</taxon>
        <taxon>Epilachninae</taxon>
        <taxon>Epilachnini</taxon>
        <taxon>Henosepilachna</taxon>
    </lineage>
</organism>
<evidence type="ECO:0000256" key="2">
    <source>
        <dbReference type="ARBA" id="ARBA00022741"/>
    </source>
</evidence>
<dbReference type="Gene3D" id="1.10.10.2010">
    <property type="match status" value="1"/>
</dbReference>
<feature type="region of interest" description="Disordered" evidence="4">
    <location>
        <begin position="124"/>
        <end position="143"/>
    </location>
</feature>
<dbReference type="Pfam" id="PF00004">
    <property type="entry name" value="AAA"/>
    <property type="match status" value="2"/>
</dbReference>
<comment type="caution">
    <text evidence="6">The sequence shown here is derived from an EMBL/GenBank/DDBJ whole genome shotgun (WGS) entry which is preliminary data.</text>
</comment>
<dbReference type="FunFam" id="3.40.50.300:FF:000149">
    <property type="entry name" value="Nuclear valosin-containing protein-like"/>
    <property type="match status" value="1"/>
</dbReference>
<gene>
    <name evidence="6" type="ORF">WA026_013147</name>
</gene>
<dbReference type="GO" id="GO:0003723">
    <property type="term" value="F:RNA binding"/>
    <property type="evidence" value="ECO:0007669"/>
    <property type="project" value="TreeGrafter"/>
</dbReference>
<feature type="domain" description="AAA+ ATPase" evidence="5">
    <location>
        <begin position="585"/>
        <end position="722"/>
    </location>
</feature>
<dbReference type="SMART" id="SM00382">
    <property type="entry name" value="AAA"/>
    <property type="match status" value="2"/>
</dbReference>
<evidence type="ECO:0000256" key="4">
    <source>
        <dbReference type="SAM" id="MobiDB-lite"/>
    </source>
</evidence>
<accession>A0AAW1UL87</accession>
<keyword evidence="2" id="KW-0547">Nucleotide-binding</keyword>
<dbReference type="Gene3D" id="3.40.50.300">
    <property type="entry name" value="P-loop containing nucleotide triphosphate hydrolases"/>
    <property type="match status" value="2"/>
</dbReference>
<dbReference type="GO" id="GO:0005524">
    <property type="term" value="F:ATP binding"/>
    <property type="evidence" value="ECO:0007669"/>
    <property type="project" value="UniProtKB-KW"/>
</dbReference>
<dbReference type="AlphaFoldDB" id="A0AAW1UL87"/>
<dbReference type="Pfam" id="PF17862">
    <property type="entry name" value="AAA_lid_3"/>
    <property type="match status" value="1"/>
</dbReference>
<dbReference type="GO" id="GO:0016887">
    <property type="term" value="F:ATP hydrolysis activity"/>
    <property type="evidence" value="ECO:0007669"/>
    <property type="project" value="InterPro"/>
</dbReference>
<dbReference type="InterPro" id="IPR041569">
    <property type="entry name" value="AAA_lid_3"/>
</dbReference>
<proteinExistence type="inferred from homology"/>
<dbReference type="GO" id="GO:1990275">
    <property type="term" value="F:preribosome binding"/>
    <property type="evidence" value="ECO:0007669"/>
    <property type="project" value="TreeGrafter"/>
</dbReference>
<sequence>MPMPYLSDPKLIPRLQKYLESNVDKTNVDISLMADELQKTYKEYSRRKRSAFRNSVKKAYCVVLESYGVGDEHNGSASESLKKSEIENSKGDYFNNSMMNNQLIDLYSRQSSNKVDEKELIDISMDDSGEESPNLKTSSGPSTSIKNGTFDVTIQENAKVNADKIKDKVAVVQRKKRKCDSSEMFMSSPKKKKSLVTVQEPSVTFKDVLGIEETLIEIAMITLHLTLPEIHDHIGLRPPRGLLLHGPPGCGKTLLANAIAGELGVAFLNVNALELVSGGSSIVALRAIYRRNRLYHAEQRERTKRHAKRILSQLLICLDELNKNWKANRVFLIGATNLLDSIDPALRREGRFDEEIMLRFPDEETRVAILKSITSDLKLAPDFDWRYVGTVTSGYVGSDLMILMRKAAKIGVKRFFSIHNKERKKADANNGKPEIIVDDEPRGAEDKEKGDTNQSESPVLLIEDDNSKQEADIVEEPTEVSNATTSKRTTTRETRRTTWCQNLSRNRSNPTLHLMPEFSLVITTEDVAEAAKHVQPTAKRKGFVTVPNVTFADIGALTNIREELTSKFLDPIRYKSFAKLYDKTVPTGILLFGPPGCGKTLLAKAIANEAGLNFISVKGPELLKMFVGESERGVRTCFERARNVAPSIIFFDEMESICPKRSDARENGATTRVVSQMLTEMDGMEERSQVYILAASNRPQDIDPAILRPGRLDQILFVGLPSPEERVDILKKITKNGTKIPLSPEVNLEEIGRSDKLTGYTGADLRSLVQVAAEMAMREAKKSVNFDPYGCKVAPVLVSNWHFQKAISKIRPSVPEENLKHYEKLRRMYSKVEHK</sequence>
<dbReference type="Pfam" id="PF16725">
    <property type="entry name" value="Nucleolin_bd"/>
    <property type="match status" value="1"/>
</dbReference>
<reference evidence="6 7" key="1">
    <citation type="submission" date="2023-03" db="EMBL/GenBank/DDBJ databases">
        <title>Genome insight into feeding habits of ladybird beetles.</title>
        <authorList>
            <person name="Li H.-S."/>
            <person name="Huang Y.-H."/>
            <person name="Pang H."/>
        </authorList>
    </citation>
    <scope>NUCLEOTIDE SEQUENCE [LARGE SCALE GENOMIC DNA]</scope>
    <source>
        <strain evidence="6">SYSU_2023b</strain>
        <tissue evidence="6">Whole body</tissue>
    </source>
</reference>
<dbReference type="InterPro" id="IPR038100">
    <property type="entry name" value="NLV2_N_sf"/>
</dbReference>
<dbReference type="InterPro" id="IPR027417">
    <property type="entry name" value="P-loop_NTPase"/>
</dbReference>
<dbReference type="Proteomes" id="UP001431783">
    <property type="component" value="Unassembled WGS sequence"/>
</dbReference>
<evidence type="ECO:0000256" key="3">
    <source>
        <dbReference type="ARBA" id="ARBA00022840"/>
    </source>
</evidence>
<dbReference type="GO" id="GO:0042254">
    <property type="term" value="P:ribosome biogenesis"/>
    <property type="evidence" value="ECO:0007669"/>
    <property type="project" value="TreeGrafter"/>
</dbReference>
<dbReference type="SUPFAM" id="SSF52540">
    <property type="entry name" value="P-loop containing nucleoside triphosphate hydrolases"/>
    <property type="match status" value="2"/>
</dbReference>
<dbReference type="InterPro" id="IPR003960">
    <property type="entry name" value="ATPase_AAA_CS"/>
</dbReference>
<evidence type="ECO:0000313" key="6">
    <source>
        <dbReference type="EMBL" id="KAK9880820.1"/>
    </source>
</evidence>
<evidence type="ECO:0000259" key="5">
    <source>
        <dbReference type="SMART" id="SM00382"/>
    </source>
</evidence>
<protein>
    <recommendedName>
        <fullName evidence="5">AAA+ ATPase domain-containing protein</fullName>
    </recommendedName>
</protein>
<keyword evidence="7" id="KW-1185">Reference proteome</keyword>
<evidence type="ECO:0000313" key="7">
    <source>
        <dbReference type="Proteomes" id="UP001431783"/>
    </source>
</evidence>
<feature type="compositionally biased region" description="Basic and acidic residues" evidence="4">
    <location>
        <begin position="439"/>
        <end position="451"/>
    </location>
</feature>
<feature type="compositionally biased region" description="Polar residues" evidence="4">
    <location>
        <begin position="134"/>
        <end position="143"/>
    </location>
</feature>
<dbReference type="Gene3D" id="1.10.8.60">
    <property type="match status" value="2"/>
</dbReference>